<dbReference type="SUPFAM" id="SSF53474">
    <property type="entry name" value="alpha/beta-Hydrolases"/>
    <property type="match status" value="1"/>
</dbReference>
<dbReference type="GO" id="GO:0006654">
    <property type="term" value="P:phosphatidic acid biosynthetic process"/>
    <property type="evidence" value="ECO:0007669"/>
    <property type="project" value="TreeGrafter"/>
</dbReference>
<dbReference type="GO" id="GO:0042171">
    <property type="term" value="F:lysophosphatidic acid acyltransferase activity"/>
    <property type="evidence" value="ECO:0007669"/>
    <property type="project" value="TreeGrafter"/>
</dbReference>
<name>A0A1G4I919_TRYEQ</name>
<sequence length="357" mass="40253">MQGATVSAPNFRPPTELLDEVPQPEGSSWWLQTSAARLQSFELRMLHAIKYRQGFVAGLNTITTLGLQQSAANSSKEIMVLIHGFAGGLACWAQNWEFLSEHYILCALDLPGFGRSMRPNVTARTPREVLDFFCQCLDDWFGEMRFKVPVILVGHSFGAYIAAHYSMRRGPSCVRLLVFVDPWGVNRRDQSGSKRVPFTWRLALSIANRMNPLTLVRAAGPLGPLFFRLIRPDFANRWRGYLPDPVTFYEYTYHCNAQLPPLGEELFKICYHHDITAKEPLEDELPSSLSKDIPLVLLYGSETWMDAERGTTMADKMEGMGFKVKVDTVMSAGHQVFTDNPSEFNNKLLLALAELLA</sequence>
<evidence type="ECO:0000259" key="2">
    <source>
        <dbReference type="Pfam" id="PF12697"/>
    </source>
</evidence>
<dbReference type="GO" id="GO:0055088">
    <property type="term" value="P:lipid homeostasis"/>
    <property type="evidence" value="ECO:0007669"/>
    <property type="project" value="TreeGrafter"/>
</dbReference>
<comment type="similarity">
    <text evidence="1">Belongs to the peptidase S33 family. ABHD4/ABHD5 subfamily.</text>
</comment>
<evidence type="ECO:0000256" key="1">
    <source>
        <dbReference type="ARBA" id="ARBA00038097"/>
    </source>
</evidence>
<keyword evidence="3" id="KW-0378">Hydrolase</keyword>
<dbReference type="VEuPathDB" id="TriTrypDB:TEOVI_000642500"/>
<dbReference type="GeneID" id="92380359"/>
<dbReference type="PANTHER" id="PTHR42886:SF29">
    <property type="entry name" value="PUMMELIG, ISOFORM A"/>
    <property type="match status" value="1"/>
</dbReference>
<dbReference type="Proteomes" id="UP000195570">
    <property type="component" value="Unassembled WGS sequence"/>
</dbReference>
<dbReference type="InterPro" id="IPR029058">
    <property type="entry name" value="AB_hydrolase_fold"/>
</dbReference>
<gene>
    <name evidence="3" type="ORF">TEOVI_000642500</name>
</gene>
<keyword evidence="4" id="KW-1185">Reference proteome</keyword>
<organism evidence="3 4">
    <name type="scientific">Trypanosoma equiperdum</name>
    <dbReference type="NCBI Taxonomy" id="5694"/>
    <lineage>
        <taxon>Eukaryota</taxon>
        <taxon>Discoba</taxon>
        <taxon>Euglenozoa</taxon>
        <taxon>Kinetoplastea</taxon>
        <taxon>Metakinetoplastina</taxon>
        <taxon>Trypanosomatida</taxon>
        <taxon>Trypanosomatidae</taxon>
        <taxon>Trypanosoma</taxon>
    </lineage>
</organism>
<evidence type="ECO:0000313" key="4">
    <source>
        <dbReference type="Proteomes" id="UP000195570"/>
    </source>
</evidence>
<protein>
    <submittedName>
        <fullName evidence="3">Alpha/beta hydrolase family, putative</fullName>
    </submittedName>
</protein>
<accession>A0A1G4I919</accession>
<dbReference type="Gene3D" id="3.40.50.1820">
    <property type="entry name" value="alpha/beta hydrolase"/>
    <property type="match status" value="1"/>
</dbReference>
<dbReference type="GO" id="GO:0052689">
    <property type="term" value="F:carboxylic ester hydrolase activity"/>
    <property type="evidence" value="ECO:0007669"/>
    <property type="project" value="TreeGrafter"/>
</dbReference>
<dbReference type="EMBL" id="CZPT02000952">
    <property type="protein sequence ID" value="SCU68286.1"/>
    <property type="molecule type" value="Genomic_DNA"/>
</dbReference>
<dbReference type="AlphaFoldDB" id="A0A1G4I919"/>
<dbReference type="RefSeq" id="XP_067079466.1">
    <property type="nucleotide sequence ID" value="XM_067223365.1"/>
</dbReference>
<comment type="caution">
    <text evidence="3">The sequence shown here is derived from an EMBL/GenBank/DDBJ whole genome shotgun (WGS) entry which is preliminary data.</text>
</comment>
<evidence type="ECO:0000313" key="3">
    <source>
        <dbReference type="EMBL" id="SCU68286.1"/>
    </source>
</evidence>
<dbReference type="PANTHER" id="PTHR42886">
    <property type="entry name" value="RE40534P-RELATED"/>
    <property type="match status" value="1"/>
</dbReference>
<reference evidence="3" key="1">
    <citation type="submission" date="2016-09" db="EMBL/GenBank/DDBJ databases">
        <authorList>
            <person name="Hebert L."/>
            <person name="Moumen B."/>
        </authorList>
    </citation>
    <scope>NUCLEOTIDE SEQUENCE [LARGE SCALE GENOMIC DNA]</scope>
    <source>
        <strain evidence="3">OVI</strain>
    </source>
</reference>
<dbReference type="InterPro" id="IPR000073">
    <property type="entry name" value="AB_hydrolase_1"/>
</dbReference>
<proteinExistence type="inferred from homology"/>
<feature type="domain" description="AB hydrolase-1" evidence="2">
    <location>
        <begin position="79"/>
        <end position="345"/>
    </location>
</feature>
<dbReference type="Pfam" id="PF12697">
    <property type="entry name" value="Abhydrolase_6"/>
    <property type="match status" value="1"/>
</dbReference>